<protein>
    <submittedName>
        <fullName evidence="1">Uncharacterized protein</fullName>
    </submittedName>
</protein>
<proteinExistence type="predicted"/>
<dbReference type="EMBL" id="JXLU01000077">
    <property type="protein sequence ID" value="KIO72966.1"/>
    <property type="molecule type" value="Genomic_DNA"/>
</dbReference>
<organism evidence="1 2">
    <name type="scientific">Caldibacillus thermoamylovorans</name>
    <dbReference type="NCBI Taxonomy" id="35841"/>
    <lineage>
        <taxon>Bacteria</taxon>
        <taxon>Bacillati</taxon>
        <taxon>Bacillota</taxon>
        <taxon>Bacilli</taxon>
        <taxon>Bacillales</taxon>
        <taxon>Bacillaceae</taxon>
        <taxon>Caldibacillus</taxon>
    </lineage>
</organism>
<sequence length="43" mass="5111">MIMIGKVWCSFLKNCPLERIYWTVHPDRLPILSMRTVLLDSFS</sequence>
<reference evidence="1 2" key="1">
    <citation type="submission" date="2015-01" db="EMBL/GenBank/DDBJ databases">
        <title>Draft Genome Sequences of Four Bacillus thermoamylovorans Strains, Isolated From Food Products.</title>
        <authorList>
            <person name="Krawcyk A.O."/>
            <person name="Berendsen E.M."/>
            <person name="Eijlander R.T."/>
            <person name="de Jong A."/>
            <person name="Wells-Bennik M."/>
            <person name="Kuipers O.P."/>
        </authorList>
    </citation>
    <scope>NUCLEOTIDE SEQUENCE [LARGE SCALE GENOMIC DNA]</scope>
    <source>
        <strain evidence="1 2">B4167</strain>
    </source>
</reference>
<gene>
    <name evidence="1" type="ORF">B4167_0287</name>
</gene>
<evidence type="ECO:0000313" key="2">
    <source>
        <dbReference type="Proteomes" id="UP000032076"/>
    </source>
</evidence>
<comment type="caution">
    <text evidence="1">The sequence shown here is derived from an EMBL/GenBank/DDBJ whole genome shotgun (WGS) entry which is preliminary data.</text>
</comment>
<dbReference type="Proteomes" id="UP000032076">
    <property type="component" value="Unassembled WGS sequence"/>
</dbReference>
<evidence type="ECO:0000313" key="1">
    <source>
        <dbReference type="EMBL" id="KIO72966.1"/>
    </source>
</evidence>
<accession>A0A0D0EQN8</accession>
<dbReference type="AlphaFoldDB" id="A0A0D0EQN8"/>
<name>A0A0D0EQN8_9BACI</name>